<proteinExistence type="predicted"/>
<accession>A0A7T3KVQ8</accession>
<name>A0A7T3KVQ8_9EURY</name>
<reference evidence="2 3" key="1">
    <citation type="submission" date="2020-12" db="EMBL/GenBank/DDBJ databases">
        <title>Halosimplex halophilum sp. nov. and Halosimplex salinum sp. nov., two new members of the genus Halosimplex.</title>
        <authorList>
            <person name="Cui H.L."/>
        </authorList>
    </citation>
    <scope>NUCLEOTIDE SEQUENCE [LARGE SCALE GENOMIC DNA]</scope>
    <source>
        <strain evidence="2 3">YGH94</strain>
    </source>
</reference>
<keyword evidence="1" id="KW-1133">Transmembrane helix</keyword>
<feature type="transmembrane region" description="Helical" evidence="1">
    <location>
        <begin position="92"/>
        <end position="112"/>
    </location>
</feature>
<keyword evidence="3" id="KW-1185">Reference proteome</keyword>
<feature type="transmembrane region" description="Helical" evidence="1">
    <location>
        <begin position="65"/>
        <end position="86"/>
    </location>
</feature>
<evidence type="ECO:0000313" key="2">
    <source>
        <dbReference type="EMBL" id="QPV63614.1"/>
    </source>
</evidence>
<evidence type="ECO:0000313" key="3">
    <source>
        <dbReference type="Proteomes" id="UP000595001"/>
    </source>
</evidence>
<dbReference type="EMBL" id="CP065856">
    <property type="protein sequence ID" value="QPV63614.1"/>
    <property type="molecule type" value="Genomic_DNA"/>
</dbReference>
<dbReference type="KEGG" id="hlt:I7X12_02990"/>
<dbReference type="Proteomes" id="UP000595001">
    <property type="component" value="Chromosome"/>
</dbReference>
<dbReference type="RefSeq" id="WP_198062402.1">
    <property type="nucleotide sequence ID" value="NZ_CP065856.1"/>
</dbReference>
<dbReference type="GeneID" id="60587425"/>
<gene>
    <name evidence="2" type="ORF">I7X12_02990</name>
</gene>
<protein>
    <submittedName>
        <fullName evidence="2">Uncharacterized protein</fullName>
    </submittedName>
</protein>
<dbReference type="AlphaFoldDB" id="A0A7T3KVQ8"/>
<organism evidence="2 3">
    <name type="scientific">Halosimplex litoreum</name>
    <dbReference type="NCBI Taxonomy" id="1198301"/>
    <lineage>
        <taxon>Archaea</taxon>
        <taxon>Methanobacteriati</taxon>
        <taxon>Methanobacteriota</taxon>
        <taxon>Stenosarchaea group</taxon>
        <taxon>Halobacteria</taxon>
        <taxon>Halobacteriales</taxon>
        <taxon>Haloarculaceae</taxon>
        <taxon>Halosimplex</taxon>
    </lineage>
</organism>
<evidence type="ECO:0000256" key="1">
    <source>
        <dbReference type="SAM" id="Phobius"/>
    </source>
</evidence>
<feature type="transmembrane region" description="Helical" evidence="1">
    <location>
        <begin position="33"/>
        <end position="53"/>
    </location>
</feature>
<keyword evidence="1" id="KW-0812">Transmembrane</keyword>
<sequence>MQSTTRDALLATGCVCALSAALGLTASLSLLARPAVAVMGVTAGLAVEALFVAETPVVELWERPVVQVGSAVALVGGAGLAVWVGGPWAVAVAWWGLVTYFFLLALVVAGVWGEDSA</sequence>
<keyword evidence="1" id="KW-0472">Membrane</keyword>